<reference evidence="9" key="1">
    <citation type="journal article" date="2019" name="Int. J. Syst. Evol. Microbiol.">
        <title>The Global Catalogue of Microorganisms (GCM) 10K type strain sequencing project: providing services to taxonomists for standard genome sequencing and annotation.</title>
        <authorList>
            <consortium name="The Broad Institute Genomics Platform"/>
            <consortium name="The Broad Institute Genome Sequencing Center for Infectious Disease"/>
            <person name="Wu L."/>
            <person name="Ma J."/>
        </authorList>
    </citation>
    <scope>NUCLEOTIDE SEQUENCE [LARGE SCALE GENOMIC DNA]</scope>
    <source>
        <strain evidence="9">NBRC 111756</strain>
    </source>
</reference>
<dbReference type="PANTHER" id="PTHR33406">
    <property type="entry name" value="MEMBRANE PROTEIN MJ1562-RELATED"/>
    <property type="match status" value="1"/>
</dbReference>
<gene>
    <name evidence="8" type="ORF">ACFQDL_19630</name>
</gene>
<name>A0ABW2A3J8_9GAMM</name>
<dbReference type="Proteomes" id="UP001596422">
    <property type="component" value="Unassembled WGS sequence"/>
</dbReference>
<accession>A0ABW2A3J8</accession>
<evidence type="ECO:0000256" key="1">
    <source>
        <dbReference type="ARBA" id="ARBA00004651"/>
    </source>
</evidence>
<feature type="transmembrane region" description="Helical" evidence="6">
    <location>
        <begin position="207"/>
        <end position="224"/>
    </location>
</feature>
<keyword evidence="4 6" id="KW-1133">Transmembrane helix</keyword>
<evidence type="ECO:0000256" key="2">
    <source>
        <dbReference type="ARBA" id="ARBA00022475"/>
    </source>
</evidence>
<feature type="transmembrane region" description="Helical" evidence="6">
    <location>
        <begin position="236"/>
        <end position="256"/>
    </location>
</feature>
<evidence type="ECO:0000256" key="5">
    <source>
        <dbReference type="ARBA" id="ARBA00023136"/>
    </source>
</evidence>
<organism evidence="8 9">
    <name type="scientific">Marinobacterium aestuariivivens</name>
    <dbReference type="NCBI Taxonomy" id="1698799"/>
    <lineage>
        <taxon>Bacteria</taxon>
        <taxon>Pseudomonadati</taxon>
        <taxon>Pseudomonadota</taxon>
        <taxon>Gammaproteobacteria</taxon>
        <taxon>Oceanospirillales</taxon>
        <taxon>Oceanospirillaceae</taxon>
        <taxon>Marinobacterium</taxon>
    </lineage>
</organism>
<evidence type="ECO:0000256" key="6">
    <source>
        <dbReference type="SAM" id="Phobius"/>
    </source>
</evidence>
<protein>
    <submittedName>
        <fullName evidence="8">RND family transporter</fullName>
    </submittedName>
</protein>
<evidence type="ECO:0000313" key="8">
    <source>
        <dbReference type="EMBL" id="MFC6672027.1"/>
    </source>
</evidence>
<keyword evidence="2" id="KW-1003">Cell membrane</keyword>
<proteinExistence type="predicted"/>
<keyword evidence="3 6" id="KW-0812">Transmembrane</keyword>
<evidence type="ECO:0000256" key="4">
    <source>
        <dbReference type="ARBA" id="ARBA00022989"/>
    </source>
</evidence>
<keyword evidence="9" id="KW-1185">Reference proteome</keyword>
<dbReference type="InterPro" id="IPR050545">
    <property type="entry name" value="Mycobact_MmpL"/>
</dbReference>
<evidence type="ECO:0000256" key="3">
    <source>
        <dbReference type="ARBA" id="ARBA00022692"/>
    </source>
</evidence>
<dbReference type="Gene3D" id="1.20.1640.10">
    <property type="entry name" value="Multidrug efflux transporter AcrB transmembrane domain"/>
    <property type="match status" value="1"/>
</dbReference>
<dbReference type="SUPFAM" id="SSF82866">
    <property type="entry name" value="Multidrug efflux transporter AcrB transmembrane domain"/>
    <property type="match status" value="1"/>
</dbReference>
<comment type="caution">
    <text evidence="8">The sequence shown here is derived from an EMBL/GenBank/DDBJ whole genome shotgun (WGS) entry which is preliminary data.</text>
</comment>
<dbReference type="RefSeq" id="WP_379910495.1">
    <property type="nucleotide sequence ID" value="NZ_JBHSWE010000001.1"/>
</dbReference>
<dbReference type="PANTHER" id="PTHR33406:SF10">
    <property type="entry name" value="SSD DOMAIN-CONTAINING PROTEIN"/>
    <property type="match status" value="1"/>
</dbReference>
<feature type="domain" description="Membrane transport protein MMPL" evidence="7">
    <location>
        <begin position="62"/>
        <end position="262"/>
    </location>
</feature>
<feature type="transmembrane region" description="Helical" evidence="6">
    <location>
        <begin position="135"/>
        <end position="155"/>
    </location>
</feature>
<sequence>MTTLADYSKRGIAGMNEGSLKWLALNRNQQISNMSLSRPPAGMLNFDCSLTPVLIYLNDHKAETLSGVVAAAEAFARDNNSDDIRFLLAAGNAGIEAATNIVIESAQYKMLAWVYGVVALLCLITFRSIRTVTCIIVPLAFTSVLCQALMAWLGIGIKVATLPVIALGVGIGVDYGIYIYSRLETYLKQGLSLHDAYFSTLRSTGKAVAFTGLTLAIGVGTWVFSPIKFQADMGILLTFMFLWNMLGALVVLPALARLLVRPAPRTETAGQPATTRVAA</sequence>
<dbReference type="EMBL" id="JBHSWE010000001">
    <property type="protein sequence ID" value="MFC6672027.1"/>
    <property type="molecule type" value="Genomic_DNA"/>
</dbReference>
<keyword evidence="5 6" id="KW-0472">Membrane</keyword>
<dbReference type="Pfam" id="PF03176">
    <property type="entry name" value="MMPL"/>
    <property type="match status" value="1"/>
</dbReference>
<evidence type="ECO:0000259" key="7">
    <source>
        <dbReference type="Pfam" id="PF03176"/>
    </source>
</evidence>
<dbReference type="InterPro" id="IPR004869">
    <property type="entry name" value="MMPL_dom"/>
</dbReference>
<comment type="subcellular location">
    <subcellularLocation>
        <location evidence="1">Cell membrane</location>
        <topology evidence="1">Multi-pass membrane protein</topology>
    </subcellularLocation>
</comment>
<feature type="transmembrane region" description="Helical" evidence="6">
    <location>
        <begin position="162"/>
        <end position="181"/>
    </location>
</feature>
<evidence type="ECO:0000313" key="9">
    <source>
        <dbReference type="Proteomes" id="UP001596422"/>
    </source>
</evidence>